<dbReference type="SUPFAM" id="SSF56112">
    <property type="entry name" value="Protein kinase-like (PK-like)"/>
    <property type="match status" value="1"/>
</dbReference>
<sequence>MDMIYGARIRLLGSGSYGKVHLVKIISSDSSCGRLIAEKSSEEELAETLVKEKEILDQFRGSPHIIQTYGCSTSIDYETKVFSLFLELANGGSLLDLMSDYGDKIPEQHVKSYVEMILKGLVEIHSRGLVHSDLKPANILVFHQGDCSVVPALKIADFGLAKLSGVKDTDPWKYGFRGTPPYMSPESIHGGISGALDVWSLGCIVIEMITGQIAWKYRGRRNLRDRLLSGERPEIPENLSIWGQDFLNRCLVRDPNERWSARRLLYHPWLLLQPVPEMVLLPHELMRL</sequence>
<dbReference type="PROSITE" id="PS50011">
    <property type="entry name" value="PROTEIN_KINASE_DOM"/>
    <property type="match status" value="1"/>
</dbReference>
<protein>
    <recommendedName>
        <fullName evidence="1">Protein kinase domain-containing protein</fullName>
    </recommendedName>
</protein>
<dbReference type="GO" id="GO:0007165">
    <property type="term" value="P:signal transduction"/>
    <property type="evidence" value="ECO:0007669"/>
    <property type="project" value="TreeGrafter"/>
</dbReference>
<evidence type="ECO:0000259" key="1">
    <source>
        <dbReference type="PROSITE" id="PS50011"/>
    </source>
</evidence>
<dbReference type="EMBL" id="AWWV01007365">
    <property type="protein sequence ID" value="OMO96740.1"/>
    <property type="molecule type" value="Genomic_DNA"/>
</dbReference>
<dbReference type="GO" id="GO:0004672">
    <property type="term" value="F:protein kinase activity"/>
    <property type="evidence" value="ECO:0007669"/>
    <property type="project" value="InterPro"/>
</dbReference>
<dbReference type="InterPro" id="IPR000719">
    <property type="entry name" value="Prot_kinase_dom"/>
</dbReference>
<accession>A0A1R3JPL1</accession>
<comment type="caution">
    <text evidence="2">The sequence shown here is derived from an EMBL/GenBank/DDBJ whole genome shotgun (WGS) entry which is preliminary data.</text>
</comment>
<dbReference type="InterPro" id="IPR008271">
    <property type="entry name" value="Ser/Thr_kinase_AS"/>
</dbReference>
<dbReference type="Pfam" id="PF00069">
    <property type="entry name" value="Pkinase"/>
    <property type="match status" value="1"/>
</dbReference>
<dbReference type="STRING" id="210143.A0A1R3JPL1"/>
<dbReference type="InterPro" id="IPR052751">
    <property type="entry name" value="Plant_MAPKKK"/>
</dbReference>
<dbReference type="OrthoDB" id="25592at2759"/>
<dbReference type="OMA" id="MDSENYG"/>
<dbReference type="SMART" id="SM00220">
    <property type="entry name" value="S_TKc"/>
    <property type="match status" value="1"/>
</dbReference>
<keyword evidence="3" id="KW-1185">Reference proteome</keyword>
<proteinExistence type="predicted"/>
<name>A0A1R3JPL1_COCAP</name>
<dbReference type="InterPro" id="IPR011009">
    <property type="entry name" value="Kinase-like_dom_sf"/>
</dbReference>
<dbReference type="PROSITE" id="PS00108">
    <property type="entry name" value="PROTEIN_KINASE_ST"/>
    <property type="match status" value="1"/>
</dbReference>
<dbReference type="PANTHER" id="PTHR48011">
    <property type="entry name" value="CCR4-NOT TRANSCRIPTIONAL COMPLEX SUBUNIT CAF120-RELATED"/>
    <property type="match status" value="1"/>
</dbReference>
<feature type="domain" description="Protein kinase" evidence="1">
    <location>
        <begin position="6"/>
        <end position="270"/>
    </location>
</feature>
<gene>
    <name evidence="2" type="ORF">CCACVL1_04794</name>
</gene>
<dbReference type="GO" id="GO:0005524">
    <property type="term" value="F:ATP binding"/>
    <property type="evidence" value="ECO:0007669"/>
    <property type="project" value="InterPro"/>
</dbReference>
<dbReference type="Gramene" id="OMO96740">
    <property type="protein sequence ID" value="OMO96740"/>
    <property type="gene ID" value="CCACVL1_04794"/>
</dbReference>
<dbReference type="Gene3D" id="1.10.510.10">
    <property type="entry name" value="Transferase(Phosphotransferase) domain 1"/>
    <property type="match status" value="1"/>
</dbReference>
<dbReference type="Proteomes" id="UP000188268">
    <property type="component" value="Unassembled WGS sequence"/>
</dbReference>
<dbReference type="AlphaFoldDB" id="A0A1R3JPL1"/>
<evidence type="ECO:0000313" key="3">
    <source>
        <dbReference type="Proteomes" id="UP000188268"/>
    </source>
</evidence>
<dbReference type="PANTHER" id="PTHR48011:SF51">
    <property type="entry name" value="PROTEIN KINASE SUPERFAMILY PROTEIN"/>
    <property type="match status" value="1"/>
</dbReference>
<reference evidence="2 3" key="1">
    <citation type="submission" date="2013-09" db="EMBL/GenBank/DDBJ databases">
        <title>Corchorus capsularis genome sequencing.</title>
        <authorList>
            <person name="Alam M."/>
            <person name="Haque M.S."/>
            <person name="Islam M.S."/>
            <person name="Emdad E.M."/>
            <person name="Islam M.M."/>
            <person name="Ahmed B."/>
            <person name="Halim A."/>
            <person name="Hossen Q.M.M."/>
            <person name="Hossain M.Z."/>
            <person name="Ahmed R."/>
            <person name="Khan M.M."/>
            <person name="Islam R."/>
            <person name="Rashid M.M."/>
            <person name="Khan S.A."/>
            <person name="Rahman M.S."/>
            <person name="Alam M."/>
        </authorList>
    </citation>
    <scope>NUCLEOTIDE SEQUENCE [LARGE SCALE GENOMIC DNA]</scope>
    <source>
        <strain evidence="3">cv. CVL-1</strain>
        <tissue evidence="2">Whole seedling</tissue>
    </source>
</reference>
<organism evidence="2 3">
    <name type="scientific">Corchorus capsularis</name>
    <name type="common">Jute</name>
    <dbReference type="NCBI Taxonomy" id="210143"/>
    <lineage>
        <taxon>Eukaryota</taxon>
        <taxon>Viridiplantae</taxon>
        <taxon>Streptophyta</taxon>
        <taxon>Embryophyta</taxon>
        <taxon>Tracheophyta</taxon>
        <taxon>Spermatophyta</taxon>
        <taxon>Magnoliopsida</taxon>
        <taxon>eudicotyledons</taxon>
        <taxon>Gunneridae</taxon>
        <taxon>Pentapetalae</taxon>
        <taxon>rosids</taxon>
        <taxon>malvids</taxon>
        <taxon>Malvales</taxon>
        <taxon>Malvaceae</taxon>
        <taxon>Grewioideae</taxon>
        <taxon>Apeibeae</taxon>
        <taxon>Corchorus</taxon>
    </lineage>
</organism>
<evidence type="ECO:0000313" key="2">
    <source>
        <dbReference type="EMBL" id="OMO96740.1"/>
    </source>
</evidence>